<keyword evidence="3" id="KW-1185">Reference proteome</keyword>
<feature type="region of interest" description="Disordered" evidence="1">
    <location>
        <begin position="80"/>
        <end position="109"/>
    </location>
</feature>
<dbReference type="SUPFAM" id="SSF54001">
    <property type="entry name" value="Cysteine proteinases"/>
    <property type="match status" value="1"/>
</dbReference>
<dbReference type="InterPro" id="IPR038765">
    <property type="entry name" value="Papain-like_cys_pep_sf"/>
</dbReference>
<protein>
    <recommendedName>
        <fullName evidence="4">Ubiquitin-like protease family profile domain-containing protein</fullName>
    </recommendedName>
</protein>
<organism evidence="2 3">
    <name type="scientific">Panicum miliaceum</name>
    <name type="common">Proso millet</name>
    <name type="synonym">Broomcorn millet</name>
    <dbReference type="NCBI Taxonomy" id="4540"/>
    <lineage>
        <taxon>Eukaryota</taxon>
        <taxon>Viridiplantae</taxon>
        <taxon>Streptophyta</taxon>
        <taxon>Embryophyta</taxon>
        <taxon>Tracheophyta</taxon>
        <taxon>Spermatophyta</taxon>
        <taxon>Magnoliopsida</taxon>
        <taxon>Liliopsida</taxon>
        <taxon>Poales</taxon>
        <taxon>Poaceae</taxon>
        <taxon>PACMAD clade</taxon>
        <taxon>Panicoideae</taxon>
        <taxon>Panicodae</taxon>
        <taxon>Paniceae</taxon>
        <taxon>Panicinae</taxon>
        <taxon>Panicum</taxon>
        <taxon>Panicum sect. Panicum</taxon>
    </lineage>
</organism>
<comment type="caution">
    <text evidence="2">The sequence shown here is derived from an EMBL/GenBank/DDBJ whole genome shotgun (WGS) entry which is preliminary data.</text>
</comment>
<evidence type="ECO:0000313" key="2">
    <source>
        <dbReference type="EMBL" id="RLM74816.1"/>
    </source>
</evidence>
<gene>
    <name evidence="2" type="ORF">C2845_PM15G09120</name>
</gene>
<evidence type="ECO:0000313" key="3">
    <source>
        <dbReference type="Proteomes" id="UP000275267"/>
    </source>
</evidence>
<proteinExistence type="predicted"/>
<accession>A0A3L6QB41</accession>
<sequence length="360" mass="41542">MNHWQQLISPSILAELGGFVDQIGSKTWQAQARAAMEKFDAKSKKASSYMNMGQHMLQNAHQEVICNLRAILQEQVNGNIGQDHHHHQPTAFDTGDHPNQDKPMQVQQNRAQEPLLSTPVELHHIHDDSSPRTDDETLHAPTVLRSQRLTRRPTIYVSPFKGDPQRAKVPLTKAHAVRKKFGNGIKCESDIFIRVGLQEFSGSDIIDSFLDEEMLPTEFISYFVACMRHDESVHMADGAGYRVFLSPELWEYVNIEEDEDISQWEAHEAIPILQRDIEDVDPTKVKLFLLPIMEEEHFSVYRINFIHDRIDVLDSCPDDHTEYHQILGDRIIPRLNLLFQLATDYTMKQFTRFKRPITDV</sequence>
<evidence type="ECO:0008006" key="4">
    <source>
        <dbReference type="Google" id="ProtNLM"/>
    </source>
</evidence>
<dbReference type="OrthoDB" id="653429at2759"/>
<dbReference type="Gene3D" id="3.40.395.10">
    <property type="entry name" value="Adenoviral Proteinase, Chain A"/>
    <property type="match status" value="1"/>
</dbReference>
<name>A0A3L6QB41_PANMI</name>
<reference evidence="3" key="1">
    <citation type="journal article" date="2019" name="Nat. Commun.">
        <title>The genome of broomcorn millet.</title>
        <authorList>
            <person name="Zou C."/>
            <person name="Miki D."/>
            <person name="Li D."/>
            <person name="Tang Q."/>
            <person name="Xiao L."/>
            <person name="Rajput S."/>
            <person name="Deng P."/>
            <person name="Jia W."/>
            <person name="Huang R."/>
            <person name="Zhang M."/>
            <person name="Sun Y."/>
            <person name="Hu J."/>
            <person name="Fu X."/>
            <person name="Schnable P.S."/>
            <person name="Li F."/>
            <person name="Zhang H."/>
            <person name="Feng B."/>
            <person name="Zhu X."/>
            <person name="Liu R."/>
            <person name="Schnable J.C."/>
            <person name="Zhu J.-K."/>
            <person name="Zhang H."/>
        </authorList>
    </citation>
    <scope>NUCLEOTIDE SEQUENCE [LARGE SCALE GENOMIC DNA]</scope>
</reference>
<dbReference type="Proteomes" id="UP000275267">
    <property type="component" value="Unassembled WGS sequence"/>
</dbReference>
<dbReference type="EMBL" id="PQIB02000013">
    <property type="protein sequence ID" value="RLM74816.1"/>
    <property type="molecule type" value="Genomic_DNA"/>
</dbReference>
<dbReference type="AlphaFoldDB" id="A0A3L6QB41"/>
<evidence type="ECO:0000256" key="1">
    <source>
        <dbReference type="SAM" id="MobiDB-lite"/>
    </source>
</evidence>